<gene>
    <name evidence="1" type="ordered locus">CLJU_c16800</name>
</gene>
<organism evidence="1 2">
    <name type="scientific">Clostridium ljungdahlii (strain ATCC 55383 / DSM 13528 / PETC)</name>
    <dbReference type="NCBI Taxonomy" id="748727"/>
    <lineage>
        <taxon>Bacteria</taxon>
        <taxon>Bacillati</taxon>
        <taxon>Bacillota</taxon>
        <taxon>Clostridia</taxon>
        <taxon>Eubacteriales</taxon>
        <taxon>Clostridiaceae</taxon>
        <taxon>Clostridium</taxon>
    </lineage>
</organism>
<name>D8GU81_CLOLD</name>
<dbReference type="AlphaFoldDB" id="D8GU81"/>
<dbReference type="OrthoDB" id="1937513at2"/>
<sequence length="462" mass="55567">MLHSIANNKVVMTMQERILIMNSSICDEKGNLKRVLKCFDKSIREKDLQKIKDIDFEVFQLIKTRDAIEEIENNMSTEWKPTRYNGIIKEPCQLCGNRKSEEKFTIRNKSNHNELLVGTRCIHRFDNLEDKLSGIPVDQYAKYAKTSPQKLKRIIYFNSICPDGKSIFLIWKHKYEKFDILFPKNYDIEFSNILKLSKRIYNSYINGKIPQKQVNTFKKWVNEFNYFYKKCEQFYNTHKDDKYVCTRKIADFLLKSKLNTTLEYIQRTGEIKKEVAPYVYHIDFIKRFKKDIEKVFLQYKIILKGINNNYVIFSYEYKQFAAVFLEVSLKNFTRQFYSIFYGNVQYDEYNLFSELNVCNDYDSVYNFIGILNGLLKHSQYKFYINNELYNKQVMELQNKNTEQYTNIELNNFLKKHMYVFYMNENSARIKMLSYIKKVKGWKDQMDKDKYDIGDISSEWSVN</sequence>
<dbReference type="KEGG" id="clj:CLJU_c16800"/>
<dbReference type="Proteomes" id="UP000001656">
    <property type="component" value="Chromosome"/>
</dbReference>
<dbReference type="EMBL" id="CP001666">
    <property type="protein sequence ID" value="ADK14744.1"/>
    <property type="molecule type" value="Genomic_DNA"/>
</dbReference>
<proteinExistence type="predicted"/>
<accession>D8GU81</accession>
<dbReference type="STRING" id="748727.CLJU_c16800"/>
<evidence type="ECO:0000313" key="2">
    <source>
        <dbReference type="Proteomes" id="UP000001656"/>
    </source>
</evidence>
<protein>
    <submittedName>
        <fullName evidence="1">Uncharacterized protein</fullName>
    </submittedName>
</protein>
<dbReference type="RefSeq" id="WP_013238341.1">
    <property type="nucleotide sequence ID" value="NC_014328.1"/>
</dbReference>
<reference evidence="1 2" key="1">
    <citation type="journal article" date="2010" name="Proc. Natl. Acad. Sci. U.S.A.">
        <title>Clostridium ljungdahlii represents a microbial production platform based on syngas.</title>
        <authorList>
            <person name="Kopke M."/>
            <person name="Held C."/>
            <person name="Hujer S."/>
            <person name="Liesegang H."/>
            <person name="Wiezer A."/>
            <person name="Wollherr A."/>
            <person name="Ehrenreich A."/>
            <person name="Liebl W."/>
            <person name="Gottschalk G."/>
            <person name="Durre P."/>
        </authorList>
    </citation>
    <scope>NUCLEOTIDE SEQUENCE [LARGE SCALE GENOMIC DNA]</scope>
    <source>
        <strain evidence="2">ATCC 55383 / DSM 13528 / PETC</strain>
    </source>
</reference>
<dbReference type="HOGENOM" id="CLU_586243_0_0_9"/>
<evidence type="ECO:0000313" key="1">
    <source>
        <dbReference type="EMBL" id="ADK14744.1"/>
    </source>
</evidence>
<dbReference type="eggNOG" id="ENOG5032R2U">
    <property type="taxonomic scope" value="Bacteria"/>
</dbReference>